<evidence type="ECO:0000313" key="2">
    <source>
        <dbReference type="Proteomes" id="UP000240739"/>
    </source>
</evidence>
<evidence type="ECO:0000313" key="1">
    <source>
        <dbReference type="EMBL" id="PTL59980.1"/>
    </source>
</evidence>
<comment type="caution">
    <text evidence="1">The sequence shown here is derived from an EMBL/GenBank/DDBJ whole genome shotgun (WGS) entry which is preliminary data.</text>
</comment>
<name>A0A2T4UL85_9ACTN</name>
<dbReference type="AlphaFoldDB" id="A0A2T4UL85"/>
<dbReference type="Proteomes" id="UP000240739">
    <property type="component" value="Unassembled WGS sequence"/>
</dbReference>
<protein>
    <submittedName>
        <fullName evidence="1">Uncharacterized protein</fullName>
    </submittedName>
</protein>
<accession>A0A2T4UL85</accession>
<dbReference type="RefSeq" id="WP_107568624.1">
    <property type="nucleotide sequence ID" value="NZ_PYYB01000001.1"/>
</dbReference>
<keyword evidence="2" id="KW-1185">Reference proteome</keyword>
<sequence length="78" mass="8756">MDPQPDAARAAAAAAIPVPIPGYDDLHACQILPRLEALDARDLARIEERERAGRARPDVLARAEQLRARREHERRLAR</sequence>
<dbReference type="EMBL" id="PYYB01000001">
    <property type="protein sequence ID" value="PTL59980.1"/>
    <property type="molecule type" value="Genomic_DNA"/>
</dbReference>
<organism evidence="1 2">
    <name type="scientific">Paraconexibacter algicola</name>
    <dbReference type="NCBI Taxonomy" id="2133960"/>
    <lineage>
        <taxon>Bacteria</taxon>
        <taxon>Bacillati</taxon>
        <taxon>Actinomycetota</taxon>
        <taxon>Thermoleophilia</taxon>
        <taxon>Solirubrobacterales</taxon>
        <taxon>Paraconexibacteraceae</taxon>
        <taxon>Paraconexibacter</taxon>
    </lineage>
</organism>
<reference evidence="1 2" key="1">
    <citation type="submission" date="2018-03" db="EMBL/GenBank/DDBJ databases">
        <title>Aquarubrobacter algicola gen. nov., sp. nov., a novel actinobacterium isolated from shallow eutrophic lake during the end of cyanobacterial harmful algal blooms.</title>
        <authorList>
            <person name="Chun S.J."/>
        </authorList>
    </citation>
    <scope>NUCLEOTIDE SEQUENCE [LARGE SCALE GENOMIC DNA]</scope>
    <source>
        <strain evidence="1 2">Seoho-28</strain>
    </source>
</reference>
<gene>
    <name evidence="1" type="ORF">C7Y72_10145</name>
</gene>
<proteinExistence type="predicted"/>